<accession>A0A0V7ZMH1</accession>
<proteinExistence type="predicted"/>
<protein>
    <recommendedName>
        <fullName evidence="4">DUF928 domain-containing protein</fullName>
    </recommendedName>
</protein>
<evidence type="ECO:0000256" key="1">
    <source>
        <dbReference type="SAM" id="SignalP"/>
    </source>
</evidence>
<feature type="chain" id="PRO_5006890116" description="DUF928 domain-containing protein" evidence="1">
    <location>
        <begin position="30"/>
        <end position="258"/>
    </location>
</feature>
<dbReference type="RefSeq" id="WP_027843666.1">
    <property type="nucleotide sequence ID" value="NZ_LMTZ01000104.1"/>
</dbReference>
<evidence type="ECO:0000313" key="2">
    <source>
        <dbReference type="EMBL" id="KST65757.1"/>
    </source>
</evidence>
<feature type="signal peptide" evidence="1">
    <location>
        <begin position="1"/>
        <end position="29"/>
    </location>
</feature>
<evidence type="ECO:0000313" key="3">
    <source>
        <dbReference type="Proteomes" id="UP000053372"/>
    </source>
</evidence>
<keyword evidence="1" id="KW-0732">Signal</keyword>
<dbReference type="AlphaFoldDB" id="A0A0V7ZMH1"/>
<gene>
    <name evidence="2" type="ORF">BC008_22530</name>
</gene>
<dbReference type="OrthoDB" id="536034at2"/>
<reference evidence="2 3" key="1">
    <citation type="journal article" date="2015" name="Genome Announc.">
        <title>Draft Genome of the Euendolithic (true boring) Cyanobacterium Mastigocoleus testarum strain BC008.</title>
        <authorList>
            <person name="Guida B.S."/>
            <person name="Garcia-Pichel F."/>
        </authorList>
    </citation>
    <scope>NUCLEOTIDE SEQUENCE [LARGE SCALE GENOMIC DNA]</scope>
    <source>
        <strain evidence="2 3">BC008</strain>
    </source>
</reference>
<name>A0A0V7ZMH1_9CYAN</name>
<dbReference type="Proteomes" id="UP000053372">
    <property type="component" value="Unassembled WGS sequence"/>
</dbReference>
<evidence type="ECO:0008006" key="4">
    <source>
        <dbReference type="Google" id="ProtNLM"/>
    </source>
</evidence>
<comment type="caution">
    <text evidence="2">The sequence shown here is derived from an EMBL/GenBank/DDBJ whole genome shotgun (WGS) entry which is preliminary data.</text>
</comment>
<dbReference type="Pfam" id="PF06051">
    <property type="entry name" value="DUF928"/>
    <property type="match status" value="1"/>
</dbReference>
<organism evidence="2 3">
    <name type="scientific">Mastigocoleus testarum BC008</name>
    <dbReference type="NCBI Taxonomy" id="371196"/>
    <lineage>
        <taxon>Bacteria</taxon>
        <taxon>Bacillati</taxon>
        <taxon>Cyanobacteriota</taxon>
        <taxon>Cyanophyceae</taxon>
        <taxon>Nostocales</taxon>
        <taxon>Hapalosiphonaceae</taxon>
        <taxon>Mastigocoleus</taxon>
    </lineage>
</organism>
<sequence length="258" mass="28978">MSWMKKNLYTLAIPISLTFSTLSALSVQAHSQKGFVDTPVDTQKVRTWQISQTFKTPNRGTPPATAGGATRGGCTEKKGYLTSLMPKQKLGLTVNEYPTFFWHMSKPEVKTAEFLLLDDNDDLVYETNLKLPKKPGIFSFTLPSEAPALKVNKLYHWYLSVNCSSEETDEDITIEGWVERTKPSLALRIKLNNLAPKYRSKVYADAGIWHEAITNVAQQRCSFPSDSNVMLNWKKLLTSVGLNKVVSEPLNNICEIQS</sequence>
<keyword evidence="3" id="KW-1185">Reference proteome</keyword>
<dbReference type="InterPro" id="IPR010328">
    <property type="entry name" value="DUF928"/>
</dbReference>
<dbReference type="EMBL" id="LMTZ01000104">
    <property type="protein sequence ID" value="KST65757.1"/>
    <property type="molecule type" value="Genomic_DNA"/>
</dbReference>